<reference evidence="7 8" key="1">
    <citation type="submission" date="2024-04" db="EMBL/GenBank/DDBJ databases">
        <title>Complete genome sequence of Fusarium acuminatum.</title>
        <authorList>
            <person name="Lan B."/>
        </authorList>
    </citation>
    <scope>NUCLEOTIDE SEQUENCE [LARGE SCALE GENOMIC DNA]</scope>
    <source>
        <strain evidence="7">1A</strain>
    </source>
</reference>
<evidence type="ECO:0000313" key="7">
    <source>
        <dbReference type="EMBL" id="WZH48295.1"/>
    </source>
</evidence>
<keyword evidence="2" id="KW-0812">Transmembrane</keyword>
<sequence>MSHAEVISIATALIASGGIATLTFFDVPELQSQPASRSLPAIRWLFSRGSHVFPSASIISTIGFIYSASTHNLQGSGPLYSLGTNTSQANSLLAAAALTFSIAPFTQLMIPTNFSLIKENNKLGGSRSEKAAQDNGDASTNRSALDSVKGIGEGVEFTDLSGPQEKTPRKSTAEEDQKVRNLLEKFRWLNLVRAVLIGAGGVVEKRKAVSLSEDCR</sequence>
<evidence type="ECO:0000256" key="1">
    <source>
        <dbReference type="ARBA" id="ARBA00004141"/>
    </source>
</evidence>
<keyword evidence="3" id="KW-1133">Transmembrane helix</keyword>
<comment type="subcellular location">
    <subcellularLocation>
        <location evidence="1">Membrane</location>
        <topology evidence="1">Multi-pass membrane protein</topology>
    </subcellularLocation>
</comment>
<evidence type="ECO:0008006" key="9">
    <source>
        <dbReference type="Google" id="ProtNLM"/>
    </source>
</evidence>
<proteinExistence type="inferred from homology"/>
<dbReference type="Pfam" id="PF08592">
    <property type="entry name" value="Anthrone_oxy"/>
    <property type="match status" value="1"/>
</dbReference>
<dbReference type="InterPro" id="IPR013901">
    <property type="entry name" value="Anthrone_oxy"/>
</dbReference>
<evidence type="ECO:0000256" key="3">
    <source>
        <dbReference type="ARBA" id="ARBA00022989"/>
    </source>
</evidence>
<evidence type="ECO:0000256" key="2">
    <source>
        <dbReference type="ARBA" id="ARBA00022692"/>
    </source>
</evidence>
<evidence type="ECO:0000313" key="8">
    <source>
        <dbReference type="Proteomes" id="UP001489902"/>
    </source>
</evidence>
<dbReference type="Proteomes" id="UP001489902">
    <property type="component" value="Chromosome 5"/>
</dbReference>
<name>A0ABZ2X725_9HYPO</name>
<evidence type="ECO:0000256" key="4">
    <source>
        <dbReference type="ARBA" id="ARBA00023136"/>
    </source>
</evidence>
<accession>A0ABZ2X725</accession>
<organism evidence="7 8">
    <name type="scientific">Fusarium acuminatum</name>
    <dbReference type="NCBI Taxonomy" id="5515"/>
    <lineage>
        <taxon>Eukaryota</taxon>
        <taxon>Fungi</taxon>
        <taxon>Dikarya</taxon>
        <taxon>Ascomycota</taxon>
        <taxon>Pezizomycotina</taxon>
        <taxon>Sordariomycetes</taxon>
        <taxon>Hypocreomycetidae</taxon>
        <taxon>Hypocreales</taxon>
        <taxon>Nectriaceae</taxon>
        <taxon>Fusarium</taxon>
        <taxon>Fusarium tricinctum species complex</taxon>
    </lineage>
</organism>
<dbReference type="EMBL" id="CP151264">
    <property type="protein sequence ID" value="WZH48295.1"/>
    <property type="molecule type" value="Genomic_DNA"/>
</dbReference>
<evidence type="ECO:0000256" key="5">
    <source>
        <dbReference type="ARBA" id="ARBA00034313"/>
    </source>
</evidence>
<dbReference type="PANTHER" id="PTHR35042:SF1">
    <property type="entry name" value="DUF1772-DOMAIN-CONTAINING PROTEIN"/>
    <property type="match status" value="1"/>
</dbReference>
<evidence type="ECO:0000256" key="6">
    <source>
        <dbReference type="SAM" id="MobiDB-lite"/>
    </source>
</evidence>
<protein>
    <recommendedName>
        <fullName evidence="9">DUF4149 domain-containing protein</fullName>
    </recommendedName>
</protein>
<dbReference type="PANTHER" id="PTHR35042">
    <property type="entry name" value="ANTHRONE OXYGENASE ENCC"/>
    <property type="match status" value="1"/>
</dbReference>
<feature type="compositionally biased region" description="Basic and acidic residues" evidence="6">
    <location>
        <begin position="166"/>
        <end position="176"/>
    </location>
</feature>
<keyword evidence="8" id="KW-1185">Reference proteome</keyword>
<comment type="similarity">
    <text evidence="5">Belongs to the anthrone oxygenase family.</text>
</comment>
<keyword evidence="4" id="KW-0472">Membrane</keyword>
<gene>
    <name evidence="7" type="ORF">QYS62_009469</name>
</gene>
<feature type="region of interest" description="Disordered" evidence="6">
    <location>
        <begin position="125"/>
        <end position="176"/>
    </location>
</feature>